<evidence type="ECO:0000256" key="5">
    <source>
        <dbReference type="SAM" id="MobiDB-lite"/>
    </source>
</evidence>
<feature type="region of interest" description="Disordered" evidence="5">
    <location>
        <begin position="60"/>
        <end position="86"/>
    </location>
</feature>
<evidence type="ECO:0000256" key="2">
    <source>
        <dbReference type="ARBA" id="ARBA00022679"/>
    </source>
</evidence>
<dbReference type="AlphaFoldDB" id="A0ABD3MCB7"/>
<feature type="compositionally biased region" description="Polar residues" evidence="5">
    <location>
        <begin position="66"/>
        <end position="85"/>
    </location>
</feature>
<evidence type="ECO:0000313" key="8">
    <source>
        <dbReference type="Proteomes" id="UP001530293"/>
    </source>
</evidence>
<evidence type="ECO:0000256" key="3">
    <source>
        <dbReference type="ARBA" id="ARBA00022737"/>
    </source>
</evidence>
<keyword evidence="3" id="KW-0677">Repeat</keyword>
<gene>
    <name evidence="7" type="ORF">ACHAWU_005956</name>
</gene>
<feature type="domain" description="O-GlcNAc transferase C-terminal" evidence="6">
    <location>
        <begin position="367"/>
        <end position="585"/>
    </location>
</feature>
<dbReference type="Gene3D" id="3.40.50.11380">
    <property type="match status" value="1"/>
</dbReference>
<reference evidence="7 8" key="1">
    <citation type="submission" date="2024-10" db="EMBL/GenBank/DDBJ databases">
        <title>Updated reference genomes for cyclostephanoid diatoms.</title>
        <authorList>
            <person name="Roberts W.R."/>
            <person name="Alverson A.J."/>
        </authorList>
    </citation>
    <scope>NUCLEOTIDE SEQUENCE [LARGE SCALE GENOMIC DNA]</scope>
    <source>
        <strain evidence="7 8">AJA232-27</strain>
    </source>
</reference>
<keyword evidence="2" id="KW-0808">Transferase</keyword>
<protein>
    <recommendedName>
        <fullName evidence="6">O-GlcNAc transferase C-terminal domain-containing protein</fullName>
    </recommendedName>
</protein>
<keyword evidence="8" id="KW-1185">Reference proteome</keyword>
<comment type="pathway">
    <text evidence="1">Protein modification; protein glycosylation.</text>
</comment>
<evidence type="ECO:0000313" key="7">
    <source>
        <dbReference type="EMBL" id="KAL3760421.1"/>
    </source>
</evidence>
<accession>A0ABD3MCB7</accession>
<dbReference type="InterPro" id="IPR037919">
    <property type="entry name" value="OGT"/>
</dbReference>
<sequence length="893" mass="101192">MMIRRASILSFTVVAVAVAVVSWSPSSLALAFVFPHCYHRHSSHSNTLFAATYGDGEGTQVEKSRSATSSSKIPSSNGDNSNNNKQPLLESLLEQAQQQLNSMKQENGSKNSGDVAGGGSAAALLFDILAQAFQIDPTSSKVSSMFMEYLKWKVEVAENNYYEWKKSRDFNNDDLHNHNNNVHDEDVTILPEKDMNKFFQDRIGLSSLYIDREQYDMAGKQLRLAIDEATFWIKCSSLQQKQDREPTQSSSSLCQDINADDLSSSQFQHWQPQIDRARYLLYRTNAACCQWDSYFEDGDRLRQSLLLHHRNQQLNEPSPSVRLLVHPFDALKFPCVSLELASAIAKSYANRSLETMGVIMDDSNANIVARHPRTIVTVDRHETQHQRQEIQRRNKKIRIGYISPDFTSRHPLAFLMQTVFACHDKFQFTVNIYSLSSPTSSASPSMCDDDGQEVKAIRESSDQFICLSPTAMSPMEMYQRILQDDLDILVDLCGYAGTSIMSEVMAARCRLRQDEQQKFGRESLELRRRFPIHVSYMGFPGSVGSSMVWDYSVFDKVVAGGHLRRNYEEALVYMPHSYFVNSHKSAIGGRGLGILLTNDDERKSLRQKYGIPPSAFVYCCHSRPDKIDPATFRSWMRALSRVWLEYQRASSGKMNEGTMTTFATVDGDATCCDNLRAHPVLWMLRSGDEMEKNLRQLVRKEFGQAMEEKCLVFADIAERREHLRRLGIADVFLDTPAYNAHTLGCDALYLGVPMVSLLRTDDGKYDSDVEASWKLEPTDADASVDLNFRQANMRSIGTKKLASRVGASLLRAVGLDELVYPDMVQYEDAMVRCALDKKWFDTIRQRLHSAKDSSPLFDTGRWMQNLERAFAKMVEQNLDGVDLPDIVVLDSPD</sequence>
<dbReference type="Pfam" id="PF13844">
    <property type="entry name" value="Glyco_transf_41"/>
    <property type="match status" value="3"/>
</dbReference>
<evidence type="ECO:0000259" key="6">
    <source>
        <dbReference type="Pfam" id="PF13844"/>
    </source>
</evidence>
<proteinExistence type="predicted"/>
<dbReference type="EMBL" id="JALLBG020000186">
    <property type="protein sequence ID" value="KAL3760421.1"/>
    <property type="molecule type" value="Genomic_DNA"/>
</dbReference>
<evidence type="ECO:0000256" key="1">
    <source>
        <dbReference type="ARBA" id="ARBA00004922"/>
    </source>
</evidence>
<evidence type="ECO:0000256" key="4">
    <source>
        <dbReference type="ARBA" id="ARBA00022803"/>
    </source>
</evidence>
<dbReference type="Gene3D" id="3.40.50.2000">
    <property type="entry name" value="Glycogen Phosphorylase B"/>
    <property type="match status" value="1"/>
</dbReference>
<feature type="domain" description="O-GlcNAc transferase C-terminal" evidence="6">
    <location>
        <begin position="679"/>
        <end position="758"/>
    </location>
</feature>
<dbReference type="Proteomes" id="UP001530293">
    <property type="component" value="Unassembled WGS sequence"/>
</dbReference>
<name>A0ABD3MCB7_9STRA</name>
<comment type="caution">
    <text evidence="7">The sequence shown here is derived from an EMBL/GenBank/DDBJ whole genome shotgun (WGS) entry which is preliminary data.</text>
</comment>
<keyword evidence="4" id="KW-0802">TPR repeat</keyword>
<dbReference type="PANTHER" id="PTHR44366:SF1">
    <property type="entry name" value="UDP-N-ACETYLGLUCOSAMINE--PEPTIDE N-ACETYLGLUCOSAMINYLTRANSFERASE 110 KDA SUBUNIT"/>
    <property type="match status" value="1"/>
</dbReference>
<feature type="domain" description="O-GlcNAc transferase C-terminal" evidence="6">
    <location>
        <begin position="784"/>
        <end position="866"/>
    </location>
</feature>
<dbReference type="GO" id="GO:0016740">
    <property type="term" value="F:transferase activity"/>
    <property type="evidence" value="ECO:0007669"/>
    <property type="project" value="UniProtKB-KW"/>
</dbReference>
<dbReference type="PANTHER" id="PTHR44366">
    <property type="entry name" value="UDP-N-ACETYLGLUCOSAMINE--PEPTIDE N-ACETYLGLUCOSAMINYLTRANSFERASE 110 KDA SUBUNIT"/>
    <property type="match status" value="1"/>
</dbReference>
<organism evidence="7 8">
    <name type="scientific">Discostella pseudostelligera</name>
    <dbReference type="NCBI Taxonomy" id="259834"/>
    <lineage>
        <taxon>Eukaryota</taxon>
        <taxon>Sar</taxon>
        <taxon>Stramenopiles</taxon>
        <taxon>Ochrophyta</taxon>
        <taxon>Bacillariophyta</taxon>
        <taxon>Coscinodiscophyceae</taxon>
        <taxon>Thalassiosirophycidae</taxon>
        <taxon>Stephanodiscales</taxon>
        <taxon>Stephanodiscaceae</taxon>
        <taxon>Discostella</taxon>
    </lineage>
</organism>
<dbReference type="InterPro" id="IPR029489">
    <property type="entry name" value="OGT/SEC/SPY_C"/>
</dbReference>